<keyword evidence="1" id="KW-0812">Transmembrane</keyword>
<protein>
    <submittedName>
        <fullName evidence="2">Uncharacterized protein</fullName>
    </submittedName>
</protein>
<feature type="transmembrane region" description="Helical" evidence="1">
    <location>
        <begin position="78"/>
        <end position="98"/>
    </location>
</feature>
<dbReference type="Proteomes" id="UP000179113">
    <property type="component" value="Unassembled WGS sequence"/>
</dbReference>
<evidence type="ECO:0000256" key="1">
    <source>
        <dbReference type="SAM" id="Phobius"/>
    </source>
</evidence>
<dbReference type="AlphaFoldDB" id="A0A1F4WH31"/>
<proteinExistence type="predicted"/>
<accession>A0A1F4WH31</accession>
<organism evidence="2 3">
    <name type="scientific">candidate division WWE3 bacterium RIFOXYC1_FULL_39_7</name>
    <dbReference type="NCBI Taxonomy" id="1802643"/>
    <lineage>
        <taxon>Bacteria</taxon>
        <taxon>Katanobacteria</taxon>
    </lineage>
</organism>
<evidence type="ECO:0000313" key="3">
    <source>
        <dbReference type="Proteomes" id="UP000179113"/>
    </source>
</evidence>
<comment type="caution">
    <text evidence="2">The sequence shown here is derived from an EMBL/GenBank/DDBJ whole genome shotgun (WGS) entry which is preliminary data.</text>
</comment>
<gene>
    <name evidence="2" type="ORF">A2415_02400</name>
</gene>
<sequence>MSVRTGTDVSFEVCRARVVGIGGAVALWVFVGLVTLLEILITLSKGQMFQEIESAKVVLTLFTVVGTLNGDTNRRSVGAAWVCLTTLGLFGVITGVGFGAPETVSRSLELFLVGILTTTLVLLPDVHSTSSTIPIGEPDKKPG</sequence>
<feature type="transmembrane region" description="Helical" evidence="1">
    <location>
        <begin position="20"/>
        <end position="41"/>
    </location>
</feature>
<name>A0A1F4WH31_UNCKA</name>
<evidence type="ECO:0000313" key="2">
    <source>
        <dbReference type="EMBL" id="OGC68676.1"/>
    </source>
</evidence>
<dbReference type="EMBL" id="MEWA01000034">
    <property type="protein sequence ID" value="OGC68676.1"/>
    <property type="molecule type" value="Genomic_DNA"/>
</dbReference>
<reference evidence="2 3" key="1">
    <citation type="journal article" date="2016" name="Nat. Commun.">
        <title>Thousands of microbial genomes shed light on interconnected biogeochemical processes in an aquifer system.</title>
        <authorList>
            <person name="Anantharaman K."/>
            <person name="Brown C.T."/>
            <person name="Hug L.A."/>
            <person name="Sharon I."/>
            <person name="Castelle C.J."/>
            <person name="Probst A.J."/>
            <person name="Thomas B.C."/>
            <person name="Singh A."/>
            <person name="Wilkins M.J."/>
            <person name="Karaoz U."/>
            <person name="Brodie E.L."/>
            <person name="Williams K.H."/>
            <person name="Hubbard S.S."/>
            <person name="Banfield J.F."/>
        </authorList>
    </citation>
    <scope>NUCLEOTIDE SEQUENCE [LARGE SCALE GENOMIC DNA]</scope>
</reference>
<keyword evidence="1" id="KW-0472">Membrane</keyword>
<keyword evidence="1" id="KW-1133">Transmembrane helix</keyword>
<feature type="transmembrane region" description="Helical" evidence="1">
    <location>
        <begin position="104"/>
        <end position="123"/>
    </location>
</feature>